<comment type="caution">
    <text evidence="3">The sequence shown here is derived from an EMBL/GenBank/DDBJ whole genome shotgun (WGS) entry which is preliminary data.</text>
</comment>
<dbReference type="AlphaFoldDB" id="A0A9K3LTX3"/>
<accession>A0A9K3LTX3</accession>
<dbReference type="InterPro" id="IPR004875">
    <property type="entry name" value="DDE_SF_endonuclease_dom"/>
</dbReference>
<evidence type="ECO:0000313" key="2">
    <source>
        <dbReference type="EMBL" id="KAG7340960.1"/>
    </source>
</evidence>
<feature type="domain" description="DDE-1" evidence="1">
    <location>
        <begin position="6"/>
        <end position="136"/>
    </location>
</feature>
<proteinExistence type="predicted"/>
<reference evidence="3" key="1">
    <citation type="journal article" date="2021" name="Sci. Rep.">
        <title>Diploid genomic architecture of Nitzschia inconspicua, an elite biomass production diatom.</title>
        <authorList>
            <person name="Oliver A."/>
            <person name="Podell S."/>
            <person name="Pinowska A."/>
            <person name="Traller J.C."/>
            <person name="Smith S.R."/>
            <person name="McClure R."/>
            <person name="Beliaev A."/>
            <person name="Bohutskyi P."/>
            <person name="Hill E.A."/>
            <person name="Rabines A."/>
            <person name="Zheng H."/>
            <person name="Allen L.Z."/>
            <person name="Kuo A."/>
            <person name="Grigoriev I.V."/>
            <person name="Allen A.E."/>
            <person name="Hazlebeck D."/>
            <person name="Allen E.E."/>
        </authorList>
    </citation>
    <scope>NUCLEOTIDE SEQUENCE</scope>
    <source>
        <strain evidence="3">Hildebrandi</strain>
    </source>
</reference>
<sequence>MGNSKTRCTVSLTITADGEKLKPMIIFKGQRGGTIATRELAASQYRDNMVLSCQTNAWQDEENMNDWVDGVLVPHLQQHAVGSPVYLFLDQFAAHDTASFRTRMDSLGVTLKLIPGKCTWVLQPIDVGIGKPFKDRRNDTPNEDLSMAALAILGDYDEETRKAKQMALAVMQHGTINIRPLSSLTILACPAKKRCQTPRTPCE</sequence>
<dbReference type="Pfam" id="PF03184">
    <property type="entry name" value="DDE_1"/>
    <property type="match status" value="1"/>
</dbReference>
<evidence type="ECO:0000313" key="3">
    <source>
        <dbReference type="EMBL" id="KAG7367830.1"/>
    </source>
</evidence>
<evidence type="ECO:0000259" key="1">
    <source>
        <dbReference type="Pfam" id="PF03184"/>
    </source>
</evidence>
<name>A0A9K3LTX3_9STRA</name>
<dbReference type="EMBL" id="JAGRRH010000026">
    <property type="protein sequence ID" value="KAG7340960.1"/>
    <property type="molecule type" value="Genomic_DNA"/>
</dbReference>
<dbReference type="Proteomes" id="UP000693970">
    <property type="component" value="Unassembled WGS sequence"/>
</dbReference>
<dbReference type="OrthoDB" id="92316at2759"/>
<reference evidence="3" key="2">
    <citation type="submission" date="2021-04" db="EMBL/GenBank/DDBJ databases">
        <authorList>
            <person name="Podell S."/>
        </authorList>
    </citation>
    <scope>NUCLEOTIDE SEQUENCE</scope>
    <source>
        <strain evidence="3">Hildebrandi</strain>
    </source>
</reference>
<organism evidence="3 4">
    <name type="scientific">Nitzschia inconspicua</name>
    <dbReference type="NCBI Taxonomy" id="303405"/>
    <lineage>
        <taxon>Eukaryota</taxon>
        <taxon>Sar</taxon>
        <taxon>Stramenopiles</taxon>
        <taxon>Ochrophyta</taxon>
        <taxon>Bacillariophyta</taxon>
        <taxon>Bacillariophyceae</taxon>
        <taxon>Bacillariophycidae</taxon>
        <taxon>Bacillariales</taxon>
        <taxon>Bacillariaceae</taxon>
        <taxon>Nitzschia</taxon>
    </lineage>
</organism>
<protein>
    <submittedName>
        <fullName evidence="3">DDE superfamily endonuclease</fullName>
    </submittedName>
</protein>
<gene>
    <name evidence="2" type="ORF">IV203_022911</name>
    <name evidence="3" type="ORF">IV203_030573</name>
</gene>
<keyword evidence="3" id="KW-0540">Nuclease</keyword>
<keyword evidence="3" id="KW-0255">Endonuclease</keyword>
<keyword evidence="3" id="KW-0378">Hydrolase</keyword>
<evidence type="ECO:0000313" key="4">
    <source>
        <dbReference type="Proteomes" id="UP000693970"/>
    </source>
</evidence>
<dbReference type="GO" id="GO:0004519">
    <property type="term" value="F:endonuclease activity"/>
    <property type="evidence" value="ECO:0007669"/>
    <property type="project" value="UniProtKB-KW"/>
</dbReference>
<dbReference type="EMBL" id="JAGRRH010000006">
    <property type="protein sequence ID" value="KAG7367830.1"/>
    <property type="molecule type" value="Genomic_DNA"/>
</dbReference>
<dbReference type="GO" id="GO:0003676">
    <property type="term" value="F:nucleic acid binding"/>
    <property type="evidence" value="ECO:0007669"/>
    <property type="project" value="InterPro"/>
</dbReference>
<keyword evidence="4" id="KW-1185">Reference proteome</keyword>